<accession>A0A974S387</accession>
<dbReference type="KEGG" id="ppsr:I6J18_20345"/>
<keyword evidence="2" id="KW-1003">Cell membrane</keyword>
<dbReference type="NCBIfam" id="TIGR00704">
    <property type="entry name" value="NaPi_cotrn_rel"/>
    <property type="match status" value="1"/>
</dbReference>
<dbReference type="PANTHER" id="PTHR10010:SF46">
    <property type="entry name" value="SODIUM-DEPENDENT PHOSPHATE TRANSPORT PROTEIN 2B"/>
    <property type="match status" value="1"/>
</dbReference>
<feature type="transmembrane region" description="Helical" evidence="6">
    <location>
        <begin position="95"/>
        <end position="113"/>
    </location>
</feature>
<protein>
    <submittedName>
        <fullName evidence="7">Na/Pi cotransporter family protein</fullName>
    </submittedName>
</protein>
<organism evidence="7 8">
    <name type="scientific">Peribacillus psychrosaccharolyticus</name>
    <name type="common">Bacillus psychrosaccharolyticus</name>
    <dbReference type="NCBI Taxonomy" id="1407"/>
    <lineage>
        <taxon>Bacteria</taxon>
        <taxon>Bacillati</taxon>
        <taxon>Bacillota</taxon>
        <taxon>Bacilli</taxon>
        <taxon>Bacillales</taxon>
        <taxon>Bacillaceae</taxon>
        <taxon>Peribacillus</taxon>
    </lineage>
</organism>
<dbReference type="GO" id="GO:0044341">
    <property type="term" value="P:sodium-dependent phosphate transport"/>
    <property type="evidence" value="ECO:0007669"/>
    <property type="project" value="InterPro"/>
</dbReference>
<dbReference type="PANTHER" id="PTHR10010">
    <property type="entry name" value="SOLUTE CARRIER FAMILY 34 SODIUM PHOSPHATE , MEMBER 2-RELATED"/>
    <property type="match status" value="1"/>
</dbReference>
<reference evidence="7 8" key="1">
    <citation type="submission" date="2021-01" db="EMBL/GenBank/DDBJ databases">
        <title>FDA dAtabase for Regulatory Grade micrObial Sequences (FDA-ARGOS): Supporting development and validation of Infectious Disease Dx tests.</title>
        <authorList>
            <person name="Nelson B."/>
            <person name="Plummer A."/>
            <person name="Tallon L."/>
            <person name="Sadzewicz L."/>
            <person name="Zhao X."/>
            <person name="Boylan J."/>
            <person name="Ott S."/>
            <person name="Bowen H."/>
            <person name="Vavikolanu K."/>
            <person name="Mehta A."/>
            <person name="Aluvathingal J."/>
            <person name="Nadendla S."/>
            <person name="Myers T."/>
            <person name="Yan Y."/>
            <person name="Sichtig H."/>
        </authorList>
    </citation>
    <scope>NUCLEOTIDE SEQUENCE [LARGE SCALE GENOMIC DNA]</scope>
    <source>
        <strain evidence="7 8">FDAARGOS_1161</strain>
    </source>
</reference>
<gene>
    <name evidence="7" type="ORF">I6J18_20345</name>
</gene>
<comment type="subcellular location">
    <subcellularLocation>
        <location evidence="1">Cell membrane</location>
        <topology evidence="1">Multi-pass membrane protein</topology>
    </subcellularLocation>
</comment>
<evidence type="ECO:0000256" key="2">
    <source>
        <dbReference type="ARBA" id="ARBA00022475"/>
    </source>
</evidence>
<evidence type="ECO:0000256" key="6">
    <source>
        <dbReference type="SAM" id="Phobius"/>
    </source>
</evidence>
<dbReference type="GO" id="GO:0005886">
    <property type="term" value="C:plasma membrane"/>
    <property type="evidence" value="ECO:0007669"/>
    <property type="project" value="UniProtKB-SubCell"/>
</dbReference>
<dbReference type="Proteomes" id="UP000595254">
    <property type="component" value="Chromosome"/>
</dbReference>
<keyword evidence="4 6" id="KW-1133">Transmembrane helix</keyword>
<keyword evidence="3 6" id="KW-0812">Transmembrane</keyword>
<evidence type="ECO:0000313" key="8">
    <source>
        <dbReference type="Proteomes" id="UP000595254"/>
    </source>
</evidence>
<proteinExistence type="predicted"/>
<evidence type="ECO:0000256" key="5">
    <source>
        <dbReference type="ARBA" id="ARBA00023136"/>
    </source>
</evidence>
<feature type="transmembrane region" description="Helical" evidence="6">
    <location>
        <begin position="40"/>
        <end position="62"/>
    </location>
</feature>
<dbReference type="AlphaFoldDB" id="A0A974S387"/>
<dbReference type="NCBIfam" id="NF037997">
    <property type="entry name" value="Na_Pi_symport"/>
    <property type="match status" value="1"/>
</dbReference>
<keyword evidence="5 6" id="KW-0472">Membrane</keyword>
<evidence type="ECO:0000256" key="3">
    <source>
        <dbReference type="ARBA" id="ARBA00022692"/>
    </source>
</evidence>
<feature type="transmembrane region" description="Helical" evidence="6">
    <location>
        <begin position="193"/>
        <end position="214"/>
    </location>
</feature>
<dbReference type="EMBL" id="CP068053">
    <property type="protein sequence ID" value="QQT02770.1"/>
    <property type="molecule type" value="Genomic_DNA"/>
</dbReference>
<feature type="transmembrane region" description="Helical" evidence="6">
    <location>
        <begin position="119"/>
        <end position="148"/>
    </location>
</feature>
<evidence type="ECO:0000256" key="1">
    <source>
        <dbReference type="ARBA" id="ARBA00004651"/>
    </source>
</evidence>
<sequence>MFLTGMFVLRIGLFNAAGERLKSFLALVTNKPWKGFLAGIFFTGILQSSSAVMVMAVGLVAARALTFPQTIGIILGTNIGSTFTTEFMAFPMDRWIVPGIILGALLWLIPHHLPKSIGTAFIGISAIFAAMGGFKTLAGPLAAFPAAAEIITLIENHLGFALLIGVTLTAIIHSSSATVGLAMSFVAAGDLSVASAIVIMLGSNIGTCITGYMASIGSGREATLTAYSHIWLNFFGVLSFLPFIGLLENTTAYFTTEKALQLAHASLLFNLITSLAVLPFAKQYSRFILRIHGGRISL</sequence>
<name>A0A974S387_PERPY</name>
<feature type="transmembrane region" description="Helical" evidence="6">
    <location>
        <begin position="226"/>
        <end position="247"/>
    </location>
</feature>
<dbReference type="Pfam" id="PF02690">
    <property type="entry name" value="Na_Pi_cotrans"/>
    <property type="match status" value="2"/>
</dbReference>
<dbReference type="GO" id="GO:0005436">
    <property type="term" value="F:sodium:phosphate symporter activity"/>
    <property type="evidence" value="ECO:0007669"/>
    <property type="project" value="InterPro"/>
</dbReference>
<evidence type="ECO:0000313" key="7">
    <source>
        <dbReference type="EMBL" id="QQT02770.1"/>
    </source>
</evidence>
<feature type="transmembrane region" description="Helical" evidence="6">
    <location>
        <begin position="259"/>
        <end position="281"/>
    </location>
</feature>
<feature type="transmembrane region" description="Helical" evidence="6">
    <location>
        <begin position="160"/>
        <end position="187"/>
    </location>
</feature>
<dbReference type="InterPro" id="IPR004633">
    <property type="entry name" value="NaPi_cotrn-rel/YqeW-like"/>
</dbReference>
<evidence type="ECO:0000256" key="4">
    <source>
        <dbReference type="ARBA" id="ARBA00022989"/>
    </source>
</evidence>
<keyword evidence="8" id="KW-1185">Reference proteome</keyword>
<dbReference type="InterPro" id="IPR003841">
    <property type="entry name" value="Na/Pi_transpt"/>
</dbReference>